<protein>
    <submittedName>
        <fullName evidence="2">Uncharacterized protein</fullName>
    </submittedName>
</protein>
<reference evidence="2 3" key="1">
    <citation type="journal article" date="2013" name="Curr. Biol.">
        <title>The Genome of the Foraminiferan Reticulomyxa filosa.</title>
        <authorList>
            <person name="Glockner G."/>
            <person name="Hulsmann N."/>
            <person name="Schleicher M."/>
            <person name="Noegel A.A."/>
            <person name="Eichinger L."/>
            <person name="Gallinger C."/>
            <person name="Pawlowski J."/>
            <person name="Sierra R."/>
            <person name="Euteneuer U."/>
            <person name="Pillet L."/>
            <person name="Moustafa A."/>
            <person name="Platzer M."/>
            <person name="Groth M."/>
            <person name="Szafranski K."/>
            <person name="Schliwa M."/>
        </authorList>
    </citation>
    <scope>NUCLEOTIDE SEQUENCE [LARGE SCALE GENOMIC DNA]</scope>
</reference>
<dbReference type="EMBL" id="ASPP01018633">
    <property type="protein sequence ID" value="ETO16019.1"/>
    <property type="molecule type" value="Genomic_DNA"/>
</dbReference>
<evidence type="ECO:0000313" key="3">
    <source>
        <dbReference type="Proteomes" id="UP000023152"/>
    </source>
</evidence>
<feature type="region of interest" description="Disordered" evidence="1">
    <location>
        <begin position="98"/>
        <end position="123"/>
    </location>
</feature>
<keyword evidence="3" id="KW-1185">Reference proteome</keyword>
<accession>X6MQA1</accession>
<dbReference type="AlphaFoldDB" id="X6MQA1"/>
<sequence length="157" mass="18094">MKKKSKLLPVPENIRQVWDEMKRMANNKEFEELSVIEEPEFKNALYKSFLRIEALEGSYIQKRKQGYDKLMATQLPPSSTGGVADNVSASISVVEVNPIDNDSYNDNNNDNGNDNDNEKKDASFSDSKPIRVILFFKKKKKQTNSNYIKYTNTQIYK</sequence>
<evidence type="ECO:0000256" key="1">
    <source>
        <dbReference type="SAM" id="MobiDB-lite"/>
    </source>
</evidence>
<dbReference type="Proteomes" id="UP000023152">
    <property type="component" value="Unassembled WGS sequence"/>
</dbReference>
<evidence type="ECO:0000313" key="2">
    <source>
        <dbReference type="EMBL" id="ETO16019.1"/>
    </source>
</evidence>
<gene>
    <name evidence="2" type="ORF">RFI_21341</name>
</gene>
<feature type="compositionally biased region" description="Low complexity" evidence="1">
    <location>
        <begin position="100"/>
        <end position="114"/>
    </location>
</feature>
<name>X6MQA1_RETFI</name>
<comment type="caution">
    <text evidence="2">The sequence shown here is derived from an EMBL/GenBank/DDBJ whole genome shotgun (WGS) entry which is preliminary data.</text>
</comment>
<proteinExistence type="predicted"/>
<organism evidence="2 3">
    <name type="scientific">Reticulomyxa filosa</name>
    <dbReference type="NCBI Taxonomy" id="46433"/>
    <lineage>
        <taxon>Eukaryota</taxon>
        <taxon>Sar</taxon>
        <taxon>Rhizaria</taxon>
        <taxon>Retaria</taxon>
        <taxon>Foraminifera</taxon>
        <taxon>Monothalamids</taxon>
        <taxon>Reticulomyxidae</taxon>
        <taxon>Reticulomyxa</taxon>
    </lineage>
</organism>